<dbReference type="PANTHER" id="PTHR48098:SF1">
    <property type="entry name" value="DIACYLGLYCEROL ACYLTRANSFERASE_MYCOLYLTRANSFERASE AG85A"/>
    <property type="match status" value="1"/>
</dbReference>
<organism evidence="3 4">
    <name type="scientific">Streptomyces cylindrosporus</name>
    <dbReference type="NCBI Taxonomy" id="2927583"/>
    <lineage>
        <taxon>Bacteria</taxon>
        <taxon>Bacillati</taxon>
        <taxon>Actinomycetota</taxon>
        <taxon>Actinomycetes</taxon>
        <taxon>Kitasatosporales</taxon>
        <taxon>Streptomycetaceae</taxon>
        <taxon>Streptomyces</taxon>
    </lineage>
</organism>
<keyword evidence="2" id="KW-1133">Transmembrane helix</keyword>
<gene>
    <name evidence="3" type="ORF">MQP27_37405</name>
</gene>
<keyword evidence="4" id="KW-1185">Reference proteome</keyword>
<dbReference type="InterPro" id="IPR000801">
    <property type="entry name" value="Esterase-like"/>
</dbReference>
<feature type="transmembrane region" description="Helical" evidence="2">
    <location>
        <begin position="7"/>
        <end position="27"/>
    </location>
</feature>
<feature type="transmembrane region" description="Helical" evidence="2">
    <location>
        <begin position="39"/>
        <end position="60"/>
    </location>
</feature>
<proteinExistence type="predicted"/>
<dbReference type="SUPFAM" id="SSF53474">
    <property type="entry name" value="alpha/beta-Hydrolases"/>
    <property type="match status" value="1"/>
</dbReference>
<feature type="region of interest" description="Disordered" evidence="1">
    <location>
        <begin position="396"/>
        <end position="427"/>
    </location>
</feature>
<dbReference type="RefSeq" id="WP_242773706.1">
    <property type="nucleotide sequence ID" value="NZ_JALDAY010000013.1"/>
</dbReference>
<reference evidence="3" key="1">
    <citation type="submission" date="2022-03" db="EMBL/GenBank/DDBJ databases">
        <title>Streptomyces 7R015 and 7R016 isolated from Barleria lupulina in Thailand.</title>
        <authorList>
            <person name="Kanchanasin P."/>
            <person name="Phongsopitanun W."/>
            <person name="Tanasupawat S."/>
        </authorList>
    </citation>
    <scope>NUCLEOTIDE SEQUENCE</scope>
    <source>
        <strain evidence="3">7R015</strain>
    </source>
</reference>
<evidence type="ECO:0000313" key="3">
    <source>
        <dbReference type="EMBL" id="MCI3276765.1"/>
    </source>
</evidence>
<dbReference type="EMBL" id="JALDAY010000013">
    <property type="protein sequence ID" value="MCI3276765.1"/>
    <property type="molecule type" value="Genomic_DNA"/>
</dbReference>
<name>A0ABS9YHV2_9ACTN</name>
<keyword evidence="2" id="KW-0472">Membrane</keyword>
<dbReference type="InterPro" id="IPR029058">
    <property type="entry name" value="AB_hydrolase_fold"/>
</dbReference>
<dbReference type="Gene3D" id="3.40.50.1820">
    <property type="entry name" value="alpha/beta hydrolase"/>
    <property type="match status" value="1"/>
</dbReference>
<evidence type="ECO:0000256" key="1">
    <source>
        <dbReference type="SAM" id="MobiDB-lite"/>
    </source>
</evidence>
<evidence type="ECO:0000256" key="2">
    <source>
        <dbReference type="SAM" id="Phobius"/>
    </source>
</evidence>
<accession>A0ABS9YHV2</accession>
<sequence length="427" mass="46061">MGLTSETTVYVTAALAAVCVGLLVWLWPRFAARGLRQVLGRLAAIGVTQAVIIAAFACWLNSSYQFFGSWGELFGHVETAPVGVTQASGGDGTVTGVAVKGALVQPGSDEQLSRVSGLPSGPASVNGRVESVKVIGRRTGVVDPAFVYLPPQYFQKAYRRQRFPVIVALSGYPGSIFNLAQYLRVSQTAGQLQKSGQMQPTVLVMIRPTIAPPRDTECVNVPGGPQTETFLAKDLPDALKSAYRVGHDASAWGVMGYSSGASCALQLTMRNPHVYTTAGALSPDYRVKDDPTTGNLFGSGLGRVNRVNGHDLMWRLKHLPVPQVSVLVAESKHGERGYPQTQAFIRAVRAPMRVASILPEHGSHNFPTWVRELPATLKWMNQQLTFPQDVVPRHHKKGTVEAARPKPGRGTLRAEGTEPTPTATRHK</sequence>
<protein>
    <submittedName>
        <fullName evidence="3">Esterase family protein</fullName>
    </submittedName>
</protein>
<keyword evidence="2" id="KW-0812">Transmembrane</keyword>
<dbReference type="Pfam" id="PF00756">
    <property type="entry name" value="Esterase"/>
    <property type="match status" value="1"/>
</dbReference>
<comment type="caution">
    <text evidence="3">The sequence shown here is derived from an EMBL/GenBank/DDBJ whole genome shotgun (WGS) entry which is preliminary data.</text>
</comment>
<evidence type="ECO:0000313" key="4">
    <source>
        <dbReference type="Proteomes" id="UP001165269"/>
    </source>
</evidence>
<dbReference type="Proteomes" id="UP001165269">
    <property type="component" value="Unassembled WGS sequence"/>
</dbReference>
<dbReference type="PANTHER" id="PTHR48098">
    <property type="entry name" value="ENTEROCHELIN ESTERASE-RELATED"/>
    <property type="match status" value="1"/>
</dbReference>
<dbReference type="InterPro" id="IPR050583">
    <property type="entry name" value="Mycobacterial_A85_antigen"/>
</dbReference>